<keyword evidence="7" id="KW-1185">Reference proteome</keyword>
<evidence type="ECO:0000256" key="4">
    <source>
        <dbReference type="SAM" id="MobiDB-lite"/>
    </source>
</evidence>
<dbReference type="Pfam" id="PF13377">
    <property type="entry name" value="Peripla_BP_3"/>
    <property type="match status" value="1"/>
</dbReference>
<keyword evidence="1" id="KW-0805">Transcription regulation</keyword>
<dbReference type="SUPFAM" id="SSF53822">
    <property type="entry name" value="Periplasmic binding protein-like I"/>
    <property type="match status" value="1"/>
</dbReference>
<evidence type="ECO:0000313" key="6">
    <source>
        <dbReference type="EMBL" id="TIH40840.1"/>
    </source>
</evidence>
<feature type="compositionally biased region" description="Polar residues" evidence="4">
    <location>
        <begin position="1"/>
        <end position="15"/>
    </location>
</feature>
<dbReference type="InterPro" id="IPR046335">
    <property type="entry name" value="LacI/GalR-like_sensor"/>
</dbReference>
<dbReference type="AlphaFoldDB" id="A0A4T2C9E4"/>
<dbReference type="SUPFAM" id="SSF47413">
    <property type="entry name" value="lambda repressor-like DNA-binding domains"/>
    <property type="match status" value="1"/>
</dbReference>
<evidence type="ECO:0000313" key="7">
    <source>
        <dbReference type="Proteomes" id="UP000306192"/>
    </source>
</evidence>
<evidence type="ECO:0000256" key="2">
    <source>
        <dbReference type="ARBA" id="ARBA00023125"/>
    </source>
</evidence>
<protein>
    <submittedName>
        <fullName evidence="6">LacI family transcriptional regulator</fullName>
    </submittedName>
</protein>
<dbReference type="CDD" id="cd06279">
    <property type="entry name" value="PBP1_LacI-like"/>
    <property type="match status" value="1"/>
</dbReference>
<dbReference type="GO" id="GO:0003700">
    <property type="term" value="F:DNA-binding transcription factor activity"/>
    <property type="evidence" value="ECO:0007669"/>
    <property type="project" value="TreeGrafter"/>
</dbReference>
<dbReference type="EMBL" id="QYRT01000001">
    <property type="protein sequence ID" value="TIH40840.1"/>
    <property type="molecule type" value="Genomic_DNA"/>
</dbReference>
<dbReference type="Gene3D" id="1.10.260.40">
    <property type="entry name" value="lambda repressor-like DNA-binding domains"/>
    <property type="match status" value="1"/>
</dbReference>
<dbReference type="Gene3D" id="3.40.50.2300">
    <property type="match status" value="2"/>
</dbReference>
<dbReference type="PANTHER" id="PTHR30146">
    <property type="entry name" value="LACI-RELATED TRANSCRIPTIONAL REPRESSOR"/>
    <property type="match status" value="1"/>
</dbReference>
<dbReference type="Pfam" id="PF00356">
    <property type="entry name" value="LacI"/>
    <property type="match status" value="1"/>
</dbReference>
<feature type="domain" description="HTH lacI-type" evidence="5">
    <location>
        <begin position="23"/>
        <end position="78"/>
    </location>
</feature>
<sequence length="368" mass="38247">MSTTTLWDVSANNQPHRGHPARSTLADVARLAGVSGSTASIAFSGDGSISAATREKVLKAAAELNYYGPDPRAKSLRQGRSGIVGVVLEDRIIHSFRDPMTIAALDGISQEIGEGGGMLLLTATGVGEPSIQTAVFDAAIFLGCSPHLAGSITVMRQRNVPMVAIEGQHFDGVVAVDLDNRKAAAVMAQHVYDLGHRLVATVTLPLDARRELRALTPADLETATTAVSRDRLEGARAVYPSVTGFVTSTSSSDDGFAAALLLLDVAPDARPTAIIAQSDLIAVGVIRAAEALGLLVPHDVTVVGFDGARIEGFTHHDLTTMVQPATEKGRAAGRAVTELLAGEASPDVAFTCRLHVGDTAAPPTAVAR</sequence>
<dbReference type="CDD" id="cd01392">
    <property type="entry name" value="HTH_LacI"/>
    <property type="match status" value="1"/>
</dbReference>
<accession>A0A4T2C9E4</accession>
<dbReference type="InterPro" id="IPR028082">
    <property type="entry name" value="Peripla_BP_I"/>
</dbReference>
<dbReference type="PANTHER" id="PTHR30146:SF138">
    <property type="entry name" value="TRANSCRIPTIONAL REGULATORY PROTEIN"/>
    <property type="match status" value="1"/>
</dbReference>
<evidence type="ECO:0000259" key="5">
    <source>
        <dbReference type="PROSITE" id="PS50932"/>
    </source>
</evidence>
<dbReference type="Proteomes" id="UP000306192">
    <property type="component" value="Unassembled WGS sequence"/>
</dbReference>
<dbReference type="PROSITE" id="PS50932">
    <property type="entry name" value="HTH_LACI_2"/>
    <property type="match status" value="1"/>
</dbReference>
<organism evidence="6 7">
    <name type="scientific">Subtercola vilae</name>
    <dbReference type="NCBI Taxonomy" id="2056433"/>
    <lineage>
        <taxon>Bacteria</taxon>
        <taxon>Bacillati</taxon>
        <taxon>Actinomycetota</taxon>
        <taxon>Actinomycetes</taxon>
        <taxon>Micrococcales</taxon>
        <taxon>Microbacteriaceae</taxon>
        <taxon>Subtercola</taxon>
    </lineage>
</organism>
<dbReference type="SMART" id="SM00354">
    <property type="entry name" value="HTH_LACI"/>
    <property type="match status" value="1"/>
</dbReference>
<keyword evidence="3" id="KW-0804">Transcription</keyword>
<proteinExistence type="predicted"/>
<dbReference type="OrthoDB" id="5171752at2"/>
<dbReference type="InterPro" id="IPR010982">
    <property type="entry name" value="Lambda_DNA-bd_dom_sf"/>
</dbReference>
<dbReference type="GO" id="GO:0000976">
    <property type="term" value="F:transcription cis-regulatory region binding"/>
    <property type="evidence" value="ECO:0007669"/>
    <property type="project" value="TreeGrafter"/>
</dbReference>
<evidence type="ECO:0000256" key="3">
    <source>
        <dbReference type="ARBA" id="ARBA00023163"/>
    </source>
</evidence>
<name>A0A4T2C9E4_9MICO</name>
<keyword evidence="2" id="KW-0238">DNA-binding</keyword>
<comment type="caution">
    <text evidence="6">The sequence shown here is derived from an EMBL/GenBank/DDBJ whole genome shotgun (WGS) entry which is preliminary data.</text>
</comment>
<reference evidence="6 7" key="1">
    <citation type="journal article" date="2019" name="Microorganisms">
        <title>Systematic Affiliation and Genome Analysis of Subtercola vilae DB165(T) with Particular Emphasis on Cold Adaptation of an Isolate from a High-Altitude Cold Volcano Lake.</title>
        <authorList>
            <person name="Villalobos A.S."/>
            <person name="Wiese J."/>
            <person name="Imhoff J.F."/>
            <person name="Dorador C."/>
            <person name="Keller A."/>
            <person name="Hentschel U."/>
        </authorList>
    </citation>
    <scope>NUCLEOTIDE SEQUENCE [LARGE SCALE GENOMIC DNA]</scope>
    <source>
        <strain evidence="6 7">DB165</strain>
    </source>
</reference>
<evidence type="ECO:0000256" key="1">
    <source>
        <dbReference type="ARBA" id="ARBA00023015"/>
    </source>
</evidence>
<dbReference type="InterPro" id="IPR000843">
    <property type="entry name" value="HTH_LacI"/>
</dbReference>
<feature type="region of interest" description="Disordered" evidence="4">
    <location>
        <begin position="1"/>
        <end position="20"/>
    </location>
</feature>
<gene>
    <name evidence="6" type="ORF">D4765_00010</name>
</gene>